<evidence type="ECO:0000256" key="2">
    <source>
        <dbReference type="SAM" id="Phobius"/>
    </source>
</evidence>
<sequence length="82" mass="9091">QMLQLLLYQLIPMLVPLALVHALCIGGGKQKRRQSTQRTGRSNMSTEHSDPRLPPTCHGPTVLGDTKWPSTRRAAVGCRWAT</sequence>
<evidence type="ECO:0000313" key="3">
    <source>
        <dbReference type="EMBL" id="GMS87193.1"/>
    </source>
</evidence>
<name>A0AAV5T2W3_9BILA</name>
<dbReference type="Proteomes" id="UP001432027">
    <property type="component" value="Unassembled WGS sequence"/>
</dbReference>
<keyword evidence="2" id="KW-1133">Transmembrane helix</keyword>
<evidence type="ECO:0000313" key="4">
    <source>
        <dbReference type="Proteomes" id="UP001432027"/>
    </source>
</evidence>
<gene>
    <name evidence="3" type="ORF">PENTCL1PPCAC_9368</name>
</gene>
<dbReference type="EMBL" id="BTSX01000003">
    <property type="protein sequence ID" value="GMS87193.1"/>
    <property type="molecule type" value="Genomic_DNA"/>
</dbReference>
<reference evidence="3" key="1">
    <citation type="submission" date="2023-10" db="EMBL/GenBank/DDBJ databases">
        <title>Genome assembly of Pristionchus species.</title>
        <authorList>
            <person name="Yoshida K."/>
            <person name="Sommer R.J."/>
        </authorList>
    </citation>
    <scope>NUCLEOTIDE SEQUENCE</scope>
    <source>
        <strain evidence="3">RS0144</strain>
    </source>
</reference>
<organism evidence="3 4">
    <name type="scientific">Pristionchus entomophagus</name>
    <dbReference type="NCBI Taxonomy" id="358040"/>
    <lineage>
        <taxon>Eukaryota</taxon>
        <taxon>Metazoa</taxon>
        <taxon>Ecdysozoa</taxon>
        <taxon>Nematoda</taxon>
        <taxon>Chromadorea</taxon>
        <taxon>Rhabditida</taxon>
        <taxon>Rhabditina</taxon>
        <taxon>Diplogasteromorpha</taxon>
        <taxon>Diplogasteroidea</taxon>
        <taxon>Neodiplogasteridae</taxon>
        <taxon>Pristionchus</taxon>
    </lineage>
</organism>
<proteinExistence type="predicted"/>
<comment type="caution">
    <text evidence="3">The sequence shown here is derived from an EMBL/GenBank/DDBJ whole genome shotgun (WGS) entry which is preliminary data.</text>
</comment>
<protein>
    <recommendedName>
        <fullName evidence="5">G protein-coupled receptor</fullName>
    </recommendedName>
</protein>
<feature type="non-terminal residue" evidence="3">
    <location>
        <position position="1"/>
    </location>
</feature>
<feature type="compositionally biased region" description="Polar residues" evidence="1">
    <location>
        <begin position="36"/>
        <end position="46"/>
    </location>
</feature>
<evidence type="ECO:0008006" key="5">
    <source>
        <dbReference type="Google" id="ProtNLM"/>
    </source>
</evidence>
<feature type="transmembrane region" description="Helical" evidence="2">
    <location>
        <begin position="6"/>
        <end position="28"/>
    </location>
</feature>
<dbReference type="AlphaFoldDB" id="A0AAV5T2W3"/>
<keyword evidence="2" id="KW-0812">Transmembrane</keyword>
<feature type="region of interest" description="Disordered" evidence="1">
    <location>
        <begin position="27"/>
        <end position="65"/>
    </location>
</feature>
<accession>A0AAV5T2W3</accession>
<keyword evidence="4" id="KW-1185">Reference proteome</keyword>
<keyword evidence="2" id="KW-0472">Membrane</keyword>
<evidence type="ECO:0000256" key="1">
    <source>
        <dbReference type="SAM" id="MobiDB-lite"/>
    </source>
</evidence>